<evidence type="ECO:0000256" key="9">
    <source>
        <dbReference type="ARBA" id="ARBA00023049"/>
    </source>
</evidence>
<dbReference type="FunFam" id="3.30.2010.10:FF:000002">
    <property type="entry name" value="CAAX prenyl protease"/>
    <property type="match status" value="1"/>
</dbReference>
<keyword evidence="5 13" id="KW-0378">Hydrolase</keyword>
<feature type="transmembrane region" description="Helical" evidence="14">
    <location>
        <begin position="6"/>
        <end position="25"/>
    </location>
</feature>
<keyword evidence="18" id="KW-1185">Reference proteome</keyword>
<comment type="caution">
    <text evidence="17">The sequence shown here is derived from an EMBL/GenBank/DDBJ whole genome shotgun (WGS) entry which is preliminary data.</text>
</comment>
<gene>
    <name evidence="17" type="ORF">HNP76_002324</name>
</gene>
<feature type="transmembrane region" description="Helical" evidence="14">
    <location>
        <begin position="177"/>
        <end position="200"/>
    </location>
</feature>
<accession>A0A7W8LMU5</accession>
<feature type="active site" evidence="11">
    <location>
        <position position="281"/>
    </location>
</feature>
<feature type="transmembrane region" description="Helical" evidence="14">
    <location>
        <begin position="332"/>
        <end position="352"/>
    </location>
</feature>
<evidence type="ECO:0000256" key="8">
    <source>
        <dbReference type="ARBA" id="ARBA00022989"/>
    </source>
</evidence>
<comment type="similarity">
    <text evidence="13">Belongs to the peptidase M48 family.</text>
</comment>
<evidence type="ECO:0000256" key="2">
    <source>
        <dbReference type="ARBA" id="ARBA00022670"/>
    </source>
</evidence>
<keyword evidence="4 12" id="KW-0479">Metal-binding</keyword>
<protein>
    <submittedName>
        <fullName evidence="17">STE24 endopeptidase</fullName>
        <ecNumber evidence="17">3.4.24.84</ecNumber>
    </submittedName>
</protein>
<dbReference type="GO" id="GO:0004222">
    <property type="term" value="F:metalloendopeptidase activity"/>
    <property type="evidence" value="ECO:0007669"/>
    <property type="project" value="InterPro"/>
</dbReference>
<evidence type="ECO:0000256" key="7">
    <source>
        <dbReference type="ARBA" id="ARBA00022833"/>
    </source>
</evidence>
<evidence type="ECO:0000313" key="18">
    <source>
        <dbReference type="Proteomes" id="UP000518887"/>
    </source>
</evidence>
<keyword evidence="6" id="KW-0256">Endoplasmic reticulum</keyword>
<comment type="subcellular location">
    <subcellularLocation>
        <location evidence="1">Endoplasmic reticulum membrane</location>
        <topology evidence="1">Multi-pass membrane protein</topology>
    </subcellularLocation>
</comment>
<feature type="domain" description="CAAX prenyl protease 1 N-terminal" evidence="16">
    <location>
        <begin position="34"/>
        <end position="207"/>
    </location>
</feature>
<feature type="transmembrane region" description="Helical" evidence="14">
    <location>
        <begin position="153"/>
        <end position="171"/>
    </location>
</feature>
<evidence type="ECO:0000256" key="1">
    <source>
        <dbReference type="ARBA" id="ARBA00004477"/>
    </source>
</evidence>
<proteinExistence type="inferred from homology"/>
<sequence>MNLSDIFVLIFIGGNLFSFLFNMILERVDFSFRKKHGREIPEILKDHVDAQTLEKTCLYEDAKYKIWIPSSILELVLSLYLVYCFFYPALLERICSWTENSFFVAVLFIVLGGIPGAILSVPFALYSEFGIEKHFGFSNMTLGMWIGDEIKGFLINLVIMAPLLLAMIGLFKYASNWWWILLGCVYLAFSLGISIIYPIFIAPIFNKFTPLEDGELKTRLEELLKKCGFKASGLFVMDASKRSGHSNAYFTGFGKSKRVVLYDTLINQLTTDEIEAVLGHELGHYKHHHILKKMLFMIPGVFAALFAASLLIKLPDLYIGFGFDVGDFIPYQMMFIGVFLISLVFGEWMDLFRPIFNFLSRRDEFQADAFAKKICGSGEPLCTALIKLNKENLSEIQVPKIYSVFNYNHPPLLERIAALR</sequence>
<dbReference type="InterPro" id="IPR027057">
    <property type="entry name" value="CAXX_Prtase_1"/>
</dbReference>
<keyword evidence="9 13" id="KW-0482">Metalloprotease</keyword>
<keyword evidence="2 13" id="KW-0645">Protease</keyword>
<name>A0A7W8LMU5_9SPIR</name>
<keyword evidence="3 14" id="KW-0812">Transmembrane</keyword>
<dbReference type="Pfam" id="PF01435">
    <property type="entry name" value="Peptidase_M48"/>
    <property type="match status" value="1"/>
</dbReference>
<evidence type="ECO:0000256" key="11">
    <source>
        <dbReference type="PIRSR" id="PIRSR627057-1"/>
    </source>
</evidence>
<evidence type="ECO:0000313" key="17">
    <source>
        <dbReference type="EMBL" id="MBB5226936.1"/>
    </source>
</evidence>
<evidence type="ECO:0000259" key="15">
    <source>
        <dbReference type="Pfam" id="PF01435"/>
    </source>
</evidence>
<feature type="binding site" evidence="12">
    <location>
        <position position="364"/>
    </location>
    <ligand>
        <name>Zn(2+)</name>
        <dbReference type="ChEBI" id="CHEBI:29105"/>
        <note>catalytic</note>
    </ligand>
</feature>
<evidence type="ECO:0000256" key="14">
    <source>
        <dbReference type="SAM" id="Phobius"/>
    </source>
</evidence>
<evidence type="ECO:0000256" key="4">
    <source>
        <dbReference type="ARBA" id="ARBA00022723"/>
    </source>
</evidence>
<reference evidence="17 18" key="1">
    <citation type="submission" date="2020-08" db="EMBL/GenBank/DDBJ databases">
        <title>Genomic Encyclopedia of Type Strains, Phase IV (KMG-IV): sequencing the most valuable type-strain genomes for metagenomic binning, comparative biology and taxonomic classification.</title>
        <authorList>
            <person name="Goeker M."/>
        </authorList>
    </citation>
    <scope>NUCLEOTIDE SEQUENCE [LARGE SCALE GENOMIC DNA]</scope>
    <source>
        <strain evidence="17 18">DSM 103462</strain>
    </source>
</reference>
<dbReference type="InterPro" id="IPR001915">
    <property type="entry name" value="Peptidase_M48"/>
</dbReference>
<evidence type="ECO:0000256" key="5">
    <source>
        <dbReference type="ARBA" id="ARBA00022801"/>
    </source>
</evidence>
<comment type="cofactor">
    <cofactor evidence="12 13">
        <name>Zn(2+)</name>
        <dbReference type="ChEBI" id="CHEBI:29105"/>
    </cofactor>
    <text evidence="12 13">Binds 1 zinc ion per subunit.</text>
</comment>
<evidence type="ECO:0000256" key="13">
    <source>
        <dbReference type="RuleBase" id="RU003983"/>
    </source>
</evidence>
<dbReference type="Pfam" id="PF16491">
    <property type="entry name" value="Peptidase_M48_N"/>
    <property type="match status" value="1"/>
</dbReference>
<dbReference type="EC" id="3.4.24.84" evidence="17"/>
<dbReference type="Proteomes" id="UP000518887">
    <property type="component" value="Unassembled WGS sequence"/>
</dbReference>
<dbReference type="EMBL" id="JACHFQ010000007">
    <property type="protein sequence ID" value="MBB5226936.1"/>
    <property type="molecule type" value="Genomic_DNA"/>
</dbReference>
<feature type="binding site" evidence="12">
    <location>
        <position position="280"/>
    </location>
    <ligand>
        <name>Zn(2+)</name>
        <dbReference type="ChEBI" id="CHEBI:29105"/>
        <note>catalytic</note>
    </ligand>
</feature>
<feature type="domain" description="Peptidase M48" evidence="15">
    <location>
        <begin position="210"/>
        <end position="420"/>
    </location>
</feature>
<dbReference type="GO" id="GO:0046872">
    <property type="term" value="F:metal ion binding"/>
    <property type="evidence" value="ECO:0007669"/>
    <property type="project" value="UniProtKB-KW"/>
</dbReference>
<keyword evidence="8 14" id="KW-1133">Transmembrane helix</keyword>
<organism evidence="17 18">
    <name type="scientific">Treponema ruminis</name>
    <dbReference type="NCBI Taxonomy" id="744515"/>
    <lineage>
        <taxon>Bacteria</taxon>
        <taxon>Pseudomonadati</taxon>
        <taxon>Spirochaetota</taxon>
        <taxon>Spirochaetia</taxon>
        <taxon>Spirochaetales</taxon>
        <taxon>Treponemataceae</taxon>
        <taxon>Treponema</taxon>
    </lineage>
</organism>
<evidence type="ECO:0000259" key="16">
    <source>
        <dbReference type="Pfam" id="PF16491"/>
    </source>
</evidence>
<dbReference type="PANTHER" id="PTHR10120">
    <property type="entry name" value="CAAX PRENYL PROTEASE 1"/>
    <property type="match status" value="1"/>
</dbReference>
<keyword evidence="7 12" id="KW-0862">Zinc</keyword>
<dbReference type="InterPro" id="IPR032456">
    <property type="entry name" value="Peptidase_M48_N"/>
</dbReference>
<keyword evidence="10 14" id="KW-0472">Membrane</keyword>
<dbReference type="RefSeq" id="WP_184660661.1">
    <property type="nucleotide sequence ID" value="NZ_CP031518.1"/>
</dbReference>
<feature type="transmembrane region" description="Helical" evidence="14">
    <location>
        <begin position="72"/>
        <end position="90"/>
    </location>
</feature>
<dbReference type="CDD" id="cd07343">
    <property type="entry name" value="M48A_Zmpste24p_like"/>
    <property type="match status" value="1"/>
</dbReference>
<feature type="transmembrane region" description="Helical" evidence="14">
    <location>
        <begin position="294"/>
        <end position="312"/>
    </location>
</feature>
<evidence type="ECO:0000256" key="3">
    <source>
        <dbReference type="ARBA" id="ARBA00022692"/>
    </source>
</evidence>
<dbReference type="Gene3D" id="3.30.2010.10">
    <property type="entry name" value="Metalloproteases ('zincins'), catalytic domain"/>
    <property type="match status" value="1"/>
</dbReference>
<feature type="binding site" evidence="12">
    <location>
        <position position="284"/>
    </location>
    <ligand>
        <name>Zn(2+)</name>
        <dbReference type="ChEBI" id="CHEBI:29105"/>
        <note>catalytic</note>
    </ligand>
</feature>
<dbReference type="AlphaFoldDB" id="A0A7W8LMU5"/>
<evidence type="ECO:0000256" key="6">
    <source>
        <dbReference type="ARBA" id="ARBA00022824"/>
    </source>
</evidence>
<feature type="transmembrane region" description="Helical" evidence="14">
    <location>
        <begin position="102"/>
        <end position="126"/>
    </location>
</feature>
<feature type="active site" description="Proton donor" evidence="11">
    <location>
        <position position="368"/>
    </location>
</feature>
<evidence type="ECO:0000256" key="10">
    <source>
        <dbReference type="ARBA" id="ARBA00023136"/>
    </source>
</evidence>
<evidence type="ECO:0000256" key="12">
    <source>
        <dbReference type="PIRSR" id="PIRSR627057-2"/>
    </source>
</evidence>
<dbReference type="GO" id="GO:0071586">
    <property type="term" value="P:CAAX-box protein processing"/>
    <property type="evidence" value="ECO:0007669"/>
    <property type="project" value="InterPro"/>
</dbReference>